<keyword evidence="1" id="KW-0812">Transmembrane</keyword>
<organism evidence="2 3">
    <name type="scientific">Xenoophorus captivus</name>
    <dbReference type="NCBI Taxonomy" id="1517983"/>
    <lineage>
        <taxon>Eukaryota</taxon>
        <taxon>Metazoa</taxon>
        <taxon>Chordata</taxon>
        <taxon>Craniata</taxon>
        <taxon>Vertebrata</taxon>
        <taxon>Euteleostomi</taxon>
        <taxon>Actinopterygii</taxon>
        <taxon>Neopterygii</taxon>
        <taxon>Teleostei</taxon>
        <taxon>Neoteleostei</taxon>
        <taxon>Acanthomorphata</taxon>
        <taxon>Ovalentaria</taxon>
        <taxon>Atherinomorphae</taxon>
        <taxon>Cyprinodontiformes</taxon>
        <taxon>Goodeidae</taxon>
        <taxon>Xenoophorus</taxon>
    </lineage>
</organism>
<name>A0ABV0QD57_9TELE</name>
<keyword evidence="3" id="KW-1185">Reference proteome</keyword>
<evidence type="ECO:0000313" key="3">
    <source>
        <dbReference type="Proteomes" id="UP001434883"/>
    </source>
</evidence>
<accession>A0ABV0QD57</accession>
<feature type="transmembrane region" description="Helical" evidence="1">
    <location>
        <begin position="91"/>
        <end position="115"/>
    </location>
</feature>
<sequence>MCSKTCFHLHKFVVREWKVSNAPAQSSFCEQLAVDVQCPVASQWAVLSVIPAPEPDSHHKGPIVSTGRIGSLSARHSAATCMSRRHSGACFLFLGLCTQAGSVLSLGSFTLIWAVLSKPAPQLLSRTSRFIGKQLWRHALALMLVVFVCLSGLN</sequence>
<gene>
    <name evidence="2" type="ORF">XENOCAPTIV_021012</name>
</gene>
<evidence type="ECO:0000313" key="2">
    <source>
        <dbReference type="EMBL" id="MEQ2193386.1"/>
    </source>
</evidence>
<evidence type="ECO:0000256" key="1">
    <source>
        <dbReference type="SAM" id="Phobius"/>
    </source>
</evidence>
<keyword evidence="1" id="KW-1133">Transmembrane helix</keyword>
<dbReference type="EMBL" id="JAHRIN010008449">
    <property type="protein sequence ID" value="MEQ2193386.1"/>
    <property type="molecule type" value="Genomic_DNA"/>
</dbReference>
<protein>
    <submittedName>
        <fullName evidence="2">Uncharacterized protein</fullName>
    </submittedName>
</protein>
<dbReference type="Proteomes" id="UP001434883">
    <property type="component" value="Unassembled WGS sequence"/>
</dbReference>
<proteinExistence type="predicted"/>
<keyword evidence="1" id="KW-0472">Membrane</keyword>
<comment type="caution">
    <text evidence="2">The sequence shown here is derived from an EMBL/GenBank/DDBJ whole genome shotgun (WGS) entry which is preliminary data.</text>
</comment>
<reference evidence="2 3" key="1">
    <citation type="submission" date="2021-06" db="EMBL/GenBank/DDBJ databases">
        <authorList>
            <person name="Palmer J.M."/>
        </authorList>
    </citation>
    <scope>NUCLEOTIDE SEQUENCE [LARGE SCALE GENOMIC DNA]</scope>
    <source>
        <strain evidence="2 3">XC_2019</strain>
        <tissue evidence="2">Muscle</tissue>
    </source>
</reference>
<feature type="transmembrane region" description="Helical" evidence="1">
    <location>
        <begin position="135"/>
        <end position="153"/>
    </location>
</feature>